<dbReference type="PANTHER" id="PTHR12253">
    <property type="entry name" value="RH14732P"/>
    <property type="match status" value="1"/>
</dbReference>
<dbReference type="GO" id="GO:0050482">
    <property type="term" value="P:arachidonate secretion"/>
    <property type="evidence" value="ECO:0007669"/>
    <property type="project" value="InterPro"/>
</dbReference>
<dbReference type="GO" id="GO:0046872">
    <property type="term" value="F:metal ion binding"/>
    <property type="evidence" value="ECO:0007669"/>
    <property type="project" value="UniProtKB-KW"/>
</dbReference>
<dbReference type="GO" id="GO:0005576">
    <property type="term" value="C:extracellular region"/>
    <property type="evidence" value="ECO:0007669"/>
    <property type="project" value="UniProtKB-SubCell"/>
</dbReference>
<dbReference type="SMART" id="SM00085">
    <property type="entry name" value="PA2c"/>
    <property type="match status" value="1"/>
</dbReference>
<comment type="cofactor">
    <cofactor evidence="1">
        <name>Ca(2+)</name>
        <dbReference type="ChEBI" id="CHEBI:29108"/>
    </cofactor>
</comment>
<reference evidence="15" key="1">
    <citation type="submission" date="2013-04" db="EMBL/GenBank/DDBJ databases">
        <authorList>
            <person name="Qu J."/>
            <person name="Murali S.C."/>
            <person name="Bandaranaike D."/>
            <person name="Bellair M."/>
            <person name="Blankenburg K."/>
            <person name="Chao H."/>
            <person name="Dinh H."/>
            <person name="Doddapaneni H."/>
            <person name="Downs B."/>
            <person name="Dugan-Rocha S."/>
            <person name="Elkadiri S."/>
            <person name="Gnanaolivu R.D."/>
            <person name="Hernandez B."/>
            <person name="Javaid M."/>
            <person name="Jayaseelan J.C."/>
            <person name="Lee S."/>
            <person name="Li M."/>
            <person name="Ming W."/>
            <person name="Munidasa M."/>
            <person name="Muniz J."/>
            <person name="Nguyen L."/>
            <person name="Ongeri F."/>
            <person name="Osuji N."/>
            <person name="Pu L.-L."/>
            <person name="Puazo M."/>
            <person name="Qu C."/>
            <person name="Quiroz J."/>
            <person name="Raj R."/>
            <person name="Weissenberger G."/>
            <person name="Xin Y."/>
            <person name="Zou X."/>
            <person name="Han Y."/>
            <person name="Richards S."/>
            <person name="Worley K."/>
            <person name="Muzny D."/>
            <person name="Gibbs R."/>
        </authorList>
    </citation>
    <scope>NUCLEOTIDE SEQUENCE</scope>
    <source>
        <strain evidence="15">Sampled in the wild</strain>
    </source>
</reference>
<protein>
    <recommendedName>
        <fullName evidence="4">Phospholipase A2</fullName>
        <ecNumber evidence="3">3.1.1.4</ecNumber>
    </recommendedName>
    <alternativeName>
        <fullName evidence="12">Phosphatidylcholine 2-acylhydrolase</fullName>
    </alternativeName>
</protein>
<dbReference type="GO" id="GO:0004623">
    <property type="term" value="F:phospholipase A2 activity"/>
    <property type="evidence" value="ECO:0007669"/>
    <property type="project" value="UniProtKB-EC"/>
</dbReference>
<dbReference type="SUPFAM" id="SSF48619">
    <property type="entry name" value="Phospholipase A2, PLA2"/>
    <property type="match status" value="1"/>
</dbReference>
<gene>
    <name evidence="15" type="ORF">J437_LFUL013307</name>
</gene>
<organism evidence="15 16">
    <name type="scientific">Ladona fulva</name>
    <name type="common">Scarce chaser dragonfly</name>
    <name type="synonym">Libellula fulva</name>
    <dbReference type="NCBI Taxonomy" id="123851"/>
    <lineage>
        <taxon>Eukaryota</taxon>
        <taxon>Metazoa</taxon>
        <taxon>Ecdysozoa</taxon>
        <taxon>Arthropoda</taxon>
        <taxon>Hexapoda</taxon>
        <taxon>Insecta</taxon>
        <taxon>Pterygota</taxon>
        <taxon>Palaeoptera</taxon>
        <taxon>Odonata</taxon>
        <taxon>Epiprocta</taxon>
        <taxon>Anisoptera</taxon>
        <taxon>Libelluloidea</taxon>
        <taxon>Libellulidae</taxon>
        <taxon>Ladona</taxon>
    </lineage>
</organism>
<evidence type="ECO:0000256" key="2">
    <source>
        <dbReference type="ARBA" id="ARBA00004613"/>
    </source>
</evidence>
<evidence type="ECO:0000256" key="7">
    <source>
        <dbReference type="ARBA" id="ARBA00022801"/>
    </source>
</evidence>
<evidence type="ECO:0000313" key="16">
    <source>
        <dbReference type="Proteomes" id="UP000792457"/>
    </source>
</evidence>
<evidence type="ECO:0000259" key="14">
    <source>
        <dbReference type="SMART" id="SM00085"/>
    </source>
</evidence>
<keyword evidence="16" id="KW-1185">Reference proteome</keyword>
<keyword evidence="13" id="KW-0812">Transmembrane</keyword>
<dbReference type="FunFam" id="1.20.90.10:FF:000002">
    <property type="entry name" value="Phospholipase A2 group III"/>
    <property type="match status" value="1"/>
</dbReference>
<keyword evidence="7" id="KW-0378">Hydrolase</keyword>
<feature type="domain" description="Phospholipase A2-like central" evidence="14">
    <location>
        <begin position="153"/>
        <end position="283"/>
    </location>
</feature>
<evidence type="ECO:0000256" key="1">
    <source>
        <dbReference type="ARBA" id="ARBA00001913"/>
    </source>
</evidence>
<keyword evidence="5" id="KW-0964">Secreted</keyword>
<dbReference type="InterPro" id="IPR016090">
    <property type="entry name" value="PLA2-like_dom"/>
</dbReference>
<evidence type="ECO:0000256" key="9">
    <source>
        <dbReference type="ARBA" id="ARBA00022963"/>
    </source>
</evidence>
<feature type="transmembrane region" description="Helical" evidence="13">
    <location>
        <begin position="78"/>
        <end position="99"/>
    </location>
</feature>
<keyword evidence="13" id="KW-1133">Transmembrane helix</keyword>
<keyword evidence="13" id="KW-0472">Membrane</keyword>
<keyword evidence="9" id="KW-0442">Lipid degradation</keyword>
<dbReference type="EMBL" id="KZ308645">
    <property type="protein sequence ID" value="KAG8232714.1"/>
    <property type="molecule type" value="Genomic_DNA"/>
</dbReference>
<dbReference type="OrthoDB" id="10059604at2759"/>
<evidence type="ECO:0000256" key="3">
    <source>
        <dbReference type="ARBA" id="ARBA00013278"/>
    </source>
</evidence>
<name>A0A8K0P6J5_LADFU</name>
<dbReference type="GO" id="GO:0006644">
    <property type="term" value="P:phospholipid metabolic process"/>
    <property type="evidence" value="ECO:0007669"/>
    <property type="project" value="InterPro"/>
</dbReference>
<sequence>STTASEAERGQPRGTPHCSPDRLSGCFTNYHGAASLPKNRGLKEEVCELNFDFEKQGSSGSERYFPNMMMGPKSFGKFALLLMILLIPNVCSLTLFGLFSRPNDHSAEDETAHPDGDHDFLGGIVKGIGDVTMGVRSAAEKVIDGVRMTIDGAIYDISEAFGAISSKLNPTIFPGTNWCGAGDRARGYDDFGIFGTADHCCRAHDSCPDNIPPGETVNGLRNDGQFTLSHCDCDDSFYWCLKNSSSLIAKKIGVTFFNIIRTRCFKFDYPLKCADDTSGEHCDKYLPDISVSKIWQWLDPKHF</sequence>
<keyword evidence="11" id="KW-1015">Disulfide bond</keyword>
<proteinExistence type="predicted"/>
<evidence type="ECO:0000256" key="11">
    <source>
        <dbReference type="ARBA" id="ARBA00023157"/>
    </source>
</evidence>
<dbReference type="InterPro" id="IPR036444">
    <property type="entry name" value="PLipase_A2_dom_sf"/>
</dbReference>
<dbReference type="Proteomes" id="UP000792457">
    <property type="component" value="Unassembled WGS sequence"/>
</dbReference>
<reference evidence="15" key="2">
    <citation type="submission" date="2017-10" db="EMBL/GenBank/DDBJ databases">
        <title>Ladona fulva Genome sequencing and assembly.</title>
        <authorList>
            <person name="Murali S."/>
            <person name="Richards S."/>
            <person name="Bandaranaike D."/>
            <person name="Bellair M."/>
            <person name="Blankenburg K."/>
            <person name="Chao H."/>
            <person name="Dinh H."/>
            <person name="Doddapaneni H."/>
            <person name="Dugan-Rocha S."/>
            <person name="Elkadiri S."/>
            <person name="Gnanaolivu R."/>
            <person name="Hernandez B."/>
            <person name="Skinner E."/>
            <person name="Javaid M."/>
            <person name="Lee S."/>
            <person name="Li M."/>
            <person name="Ming W."/>
            <person name="Munidasa M."/>
            <person name="Muniz J."/>
            <person name="Nguyen L."/>
            <person name="Hughes D."/>
            <person name="Osuji N."/>
            <person name="Pu L.-L."/>
            <person name="Puazo M."/>
            <person name="Qu C."/>
            <person name="Quiroz J."/>
            <person name="Raj R."/>
            <person name="Weissenberger G."/>
            <person name="Xin Y."/>
            <person name="Zou X."/>
            <person name="Han Y."/>
            <person name="Worley K."/>
            <person name="Muzny D."/>
            <person name="Gibbs R."/>
        </authorList>
    </citation>
    <scope>NUCLEOTIDE SEQUENCE</scope>
    <source>
        <strain evidence="15">Sampled in the wild</strain>
    </source>
</reference>
<keyword evidence="10" id="KW-0443">Lipid metabolism</keyword>
<feature type="non-terminal residue" evidence="15">
    <location>
        <position position="1"/>
    </location>
</feature>
<comment type="caution">
    <text evidence="15">The sequence shown here is derived from an EMBL/GenBank/DDBJ whole genome shotgun (WGS) entry which is preliminary data.</text>
</comment>
<keyword evidence="8" id="KW-0106">Calcium</keyword>
<evidence type="ECO:0000256" key="6">
    <source>
        <dbReference type="ARBA" id="ARBA00022723"/>
    </source>
</evidence>
<comment type="subcellular location">
    <subcellularLocation>
        <location evidence="2">Secreted</location>
    </subcellularLocation>
</comment>
<accession>A0A8K0P6J5</accession>
<dbReference type="AlphaFoldDB" id="A0A8K0P6J5"/>
<evidence type="ECO:0000256" key="10">
    <source>
        <dbReference type="ARBA" id="ARBA00023098"/>
    </source>
</evidence>
<evidence type="ECO:0000256" key="5">
    <source>
        <dbReference type="ARBA" id="ARBA00022525"/>
    </source>
</evidence>
<dbReference type="GO" id="GO:0016042">
    <property type="term" value="P:lipid catabolic process"/>
    <property type="evidence" value="ECO:0007669"/>
    <property type="project" value="UniProtKB-KW"/>
</dbReference>
<evidence type="ECO:0000256" key="12">
    <source>
        <dbReference type="ARBA" id="ARBA00029903"/>
    </source>
</evidence>
<evidence type="ECO:0000256" key="4">
    <source>
        <dbReference type="ARBA" id="ARBA00021721"/>
    </source>
</evidence>
<dbReference type="EC" id="3.1.1.4" evidence="3"/>
<evidence type="ECO:0000256" key="8">
    <source>
        <dbReference type="ARBA" id="ARBA00022837"/>
    </source>
</evidence>
<evidence type="ECO:0000256" key="13">
    <source>
        <dbReference type="SAM" id="Phobius"/>
    </source>
</evidence>
<evidence type="ECO:0000313" key="15">
    <source>
        <dbReference type="EMBL" id="KAG8232714.1"/>
    </source>
</evidence>
<dbReference type="Gene3D" id="1.20.90.10">
    <property type="entry name" value="Phospholipase A2 domain"/>
    <property type="match status" value="1"/>
</dbReference>
<dbReference type="Pfam" id="PF05826">
    <property type="entry name" value="Phospholip_A2_2"/>
    <property type="match status" value="1"/>
</dbReference>
<keyword evidence="6" id="KW-0479">Metal-binding</keyword>